<proteinExistence type="predicted"/>
<protein>
    <recommendedName>
        <fullName evidence="3">F-box domain-containing protein</fullName>
    </recommendedName>
</protein>
<accession>A0A8E2EC56</accession>
<dbReference type="AlphaFoldDB" id="A0A8E2EC56"/>
<sequence length="271" mass="31284">MPPLLIRLLNHQPPLMLTSLSALHIRTVSDMVSFSRYGGLPFFICHPSLRTLSLQSLDQLRLWQPGPKFSTDPCLITFLTLDCYRNTLHLDTDFWTCLSSLRTFNMRCKDVRLRSGTPDIWVALSRHAHSLKELSVILTNYDALPLPSNTHLLRSFTRLKTLCVSYHQLVGDEPLVAILPPSLNYLKLCYESKYAKESHETCLQLRAAMEGLEKILPKVAVRRWTYQGHTLTVVRAEFDTGSLTSLQTWEEWLEWKKGDFWVKEPNGQWNV</sequence>
<dbReference type="EMBL" id="KV744935">
    <property type="protein sequence ID" value="OCK81056.1"/>
    <property type="molecule type" value="Genomic_DNA"/>
</dbReference>
<evidence type="ECO:0000313" key="2">
    <source>
        <dbReference type="Proteomes" id="UP000250266"/>
    </source>
</evidence>
<organism evidence="1 2">
    <name type="scientific">Lepidopterella palustris CBS 459.81</name>
    <dbReference type="NCBI Taxonomy" id="1314670"/>
    <lineage>
        <taxon>Eukaryota</taxon>
        <taxon>Fungi</taxon>
        <taxon>Dikarya</taxon>
        <taxon>Ascomycota</taxon>
        <taxon>Pezizomycotina</taxon>
        <taxon>Dothideomycetes</taxon>
        <taxon>Pleosporomycetidae</taxon>
        <taxon>Mytilinidiales</taxon>
        <taxon>Argynnaceae</taxon>
        <taxon>Lepidopterella</taxon>
    </lineage>
</organism>
<dbReference type="SUPFAM" id="SSF52058">
    <property type="entry name" value="L domain-like"/>
    <property type="match status" value="1"/>
</dbReference>
<reference evidence="1 2" key="1">
    <citation type="journal article" date="2016" name="Nat. Commun.">
        <title>Ectomycorrhizal ecology is imprinted in the genome of the dominant symbiotic fungus Cenococcum geophilum.</title>
        <authorList>
            <consortium name="DOE Joint Genome Institute"/>
            <person name="Peter M."/>
            <person name="Kohler A."/>
            <person name="Ohm R.A."/>
            <person name="Kuo A."/>
            <person name="Krutzmann J."/>
            <person name="Morin E."/>
            <person name="Arend M."/>
            <person name="Barry K.W."/>
            <person name="Binder M."/>
            <person name="Choi C."/>
            <person name="Clum A."/>
            <person name="Copeland A."/>
            <person name="Grisel N."/>
            <person name="Haridas S."/>
            <person name="Kipfer T."/>
            <person name="LaButti K."/>
            <person name="Lindquist E."/>
            <person name="Lipzen A."/>
            <person name="Maire R."/>
            <person name="Meier B."/>
            <person name="Mihaltcheva S."/>
            <person name="Molinier V."/>
            <person name="Murat C."/>
            <person name="Poggeler S."/>
            <person name="Quandt C.A."/>
            <person name="Sperisen C."/>
            <person name="Tritt A."/>
            <person name="Tisserant E."/>
            <person name="Crous P.W."/>
            <person name="Henrissat B."/>
            <person name="Nehls U."/>
            <person name="Egli S."/>
            <person name="Spatafora J.W."/>
            <person name="Grigoriev I.V."/>
            <person name="Martin F.M."/>
        </authorList>
    </citation>
    <scope>NUCLEOTIDE SEQUENCE [LARGE SCALE GENOMIC DNA]</scope>
    <source>
        <strain evidence="1 2">CBS 459.81</strain>
    </source>
</reference>
<keyword evidence="2" id="KW-1185">Reference proteome</keyword>
<dbReference type="Proteomes" id="UP000250266">
    <property type="component" value="Unassembled WGS sequence"/>
</dbReference>
<evidence type="ECO:0000313" key="1">
    <source>
        <dbReference type="EMBL" id="OCK81056.1"/>
    </source>
</evidence>
<gene>
    <name evidence="1" type="ORF">K432DRAFT_404152</name>
</gene>
<dbReference type="InterPro" id="IPR032675">
    <property type="entry name" value="LRR_dom_sf"/>
</dbReference>
<evidence type="ECO:0008006" key="3">
    <source>
        <dbReference type="Google" id="ProtNLM"/>
    </source>
</evidence>
<dbReference type="Gene3D" id="3.80.10.10">
    <property type="entry name" value="Ribonuclease Inhibitor"/>
    <property type="match status" value="1"/>
</dbReference>
<name>A0A8E2EC56_9PEZI</name>